<gene>
    <name evidence="1" type="ORF">ETSY1_11690</name>
</gene>
<comment type="caution">
    <text evidence="1">The sequence shown here is derived from an EMBL/GenBank/DDBJ whole genome shotgun (WGS) entry which is preliminary data.</text>
</comment>
<dbReference type="PATRIC" id="fig|1429438.4.peg.2360"/>
<accession>W4LQK1</accession>
<name>W4LQK1_ENTF1</name>
<dbReference type="AlphaFoldDB" id="W4LQK1"/>
<protein>
    <recommendedName>
        <fullName evidence="3">DUF4331 domain-containing protein</fullName>
    </recommendedName>
</protein>
<dbReference type="Proteomes" id="UP000019141">
    <property type="component" value="Unassembled WGS sequence"/>
</dbReference>
<keyword evidence="2" id="KW-1185">Reference proteome</keyword>
<sequence length="486" mass="52064">MQFGRLVITSTLGALLLALAAIIALASSHREAPFITKQPKVDATDFYMFNSYEADRNGYVTVIANYQPLQDSYGGPNYFFLDPDALYEIHIDNNGDAVEDITFQFQFQNTLQDLTLDIGGQQVAVPVLNLGPIGPGATDMAALNIIESYTVNIVRGDRRSGTSQAITNLDTGASSFLKPVDNIGNKSIAEYDDYADNHIYNISIPGCEAGKMFVGQRDDPFVVNLGEVFDLINLNPIGDVDAESDIIADANVTSFILEIPAACLTAEANTVIGGWTTASLRQARVLNPAPSTDPAEHGASVEGGAWTQVSRLANPLVNEVVIGLQDKDRFNASEPVDDAQFATYVTHPTLPEIIEILFGAAGVQAPTAFPRNDLVQVFLSGVPDLNATPPALAEIMRLDTSTPPVPAVMQNNLGVIAMDPAGYPNGRRPGDDVVDISLRVVMGYLLSEAEAPSGMLPYTDGALVNASMFDETFPYIRTPHPGSPTP</sequence>
<reference evidence="1 2" key="1">
    <citation type="journal article" date="2014" name="Nature">
        <title>An environmental bacterial taxon with a large and distinct metabolic repertoire.</title>
        <authorList>
            <person name="Wilson M.C."/>
            <person name="Mori T."/>
            <person name="Ruckert C."/>
            <person name="Uria A.R."/>
            <person name="Helf M.J."/>
            <person name="Takada K."/>
            <person name="Gernert C."/>
            <person name="Steffens U.A."/>
            <person name="Heycke N."/>
            <person name="Schmitt S."/>
            <person name="Rinke C."/>
            <person name="Helfrich E.J."/>
            <person name="Brachmann A.O."/>
            <person name="Gurgui C."/>
            <person name="Wakimoto T."/>
            <person name="Kracht M."/>
            <person name="Crusemann M."/>
            <person name="Hentschel U."/>
            <person name="Abe I."/>
            <person name="Matsunaga S."/>
            <person name="Kalinowski J."/>
            <person name="Takeyama H."/>
            <person name="Piel J."/>
        </authorList>
    </citation>
    <scope>NUCLEOTIDE SEQUENCE [LARGE SCALE GENOMIC DNA]</scope>
    <source>
        <strain evidence="2">TSY1</strain>
    </source>
</reference>
<evidence type="ECO:0008006" key="3">
    <source>
        <dbReference type="Google" id="ProtNLM"/>
    </source>
</evidence>
<dbReference type="EMBL" id="AZHW01000353">
    <property type="protein sequence ID" value="ETX00314.1"/>
    <property type="molecule type" value="Genomic_DNA"/>
</dbReference>
<dbReference type="HOGENOM" id="CLU_025722_0_0_7"/>
<evidence type="ECO:0000313" key="1">
    <source>
        <dbReference type="EMBL" id="ETX00314.1"/>
    </source>
</evidence>
<dbReference type="InterPro" id="IPR025566">
    <property type="entry name" value="DUF4331"/>
</dbReference>
<organism evidence="1 2">
    <name type="scientific">Entotheonella factor</name>
    <dbReference type="NCBI Taxonomy" id="1429438"/>
    <lineage>
        <taxon>Bacteria</taxon>
        <taxon>Pseudomonadati</taxon>
        <taxon>Nitrospinota/Tectimicrobiota group</taxon>
        <taxon>Candidatus Tectimicrobiota</taxon>
        <taxon>Candidatus Entotheonellia</taxon>
        <taxon>Candidatus Entotheonellales</taxon>
        <taxon>Candidatus Entotheonellaceae</taxon>
        <taxon>Candidatus Entotheonella</taxon>
    </lineage>
</organism>
<evidence type="ECO:0000313" key="2">
    <source>
        <dbReference type="Proteomes" id="UP000019141"/>
    </source>
</evidence>
<proteinExistence type="predicted"/>
<dbReference type="Pfam" id="PF14224">
    <property type="entry name" value="DUF4331"/>
    <property type="match status" value="1"/>
</dbReference>